<dbReference type="Proteomes" id="UP000085678">
    <property type="component" value="Unplaced"/>
</dbReference>
<keyword evidence="2" id="KW-1185">Reference proteome</keyword>
<name>A0A1S3HWP1_LINAN</name>
<dbReference type="InParanoid" id="A0A1S3HWP1"/>
<accession>A0A1S3HWP1</accession>
<evidence type="ECO:0000313" key="3">
    <source>
        <dbReference type="RefSeq" id="XP_013389479.1"/>
    </source>
</evidence>
<organism evidence="2 3">
    <name type="scientific">Lingula anatina</name>
    <name type="common">Brachiopod</name>
    <name type="synonym">Lingula unguis</name>
    <dbReference type="NCBI Taxonomy" id="7574"/>
    <lineage>
        <taxon>Eukaryota</taxon>
        <taxon>Metazoa</taxon>
        <taxon>Spiralia</taxon>
        <taxon>Lophotrochozoa</taxon>
        <taxon>Brachiopoda</taxon>
        <taxon>Linguliformea</taxon>
        <taxon>Lingulata</taxon>
        <taxon>Lingulida</taxon>
        <taxon>Linguloidea</taxon>
        <taxon>Lingulidae</taxon>
        <taxon>Lingula</taxon>
    </lineage>
</organism>
<dbReference type="SMART" id="SM00181">
    <property type="entry name" value="EGF"/>
    <property type="match status" value="2"/>
</dbReference>
<gene>
    <name evidence="3" type="primary">LOC106158133</name>
</gene>
<evidence type="ECO:0000259" key="1">
    <source>
        <dbReference type="SMART" id="SM00181"/>
    </source>
</evidence>
<evidence type="ECO:0000313" key="2">
    <source>
        <dbReference type="Proteomes" id="UP000085678"/>
    </source>
</evidence>
<dbReference type="InterPro" id="IPR000742">
    <property type="entry name" value="EGF"/>
</dbReference>
<feature type="domain" description="EGF-like" evidence="1">
    <location>
        <begin position="47"/>
        <end position="90"/>
    </location>
</feature>
<dbReference type="AlphaFoldDB" id="A0A1S3HWP1"/>
<feature type="domain" description="EGF-like" evidence="1">
    <location>
        <begin position="2"/>
        <end position="45"/>
    </location>
</feature>
<proteinExistence type="predicted"/>
<dbReference type="GeneID" id="106158133"/>
<protein>
    <submittedName>
        <fullName evidence="3">Pro-epidermal growth factor-like</fullName>
    </submittedName>
</protein>
<dbReference type="KEGG" id="lak:106158133"/>
<dbReference type="RefSeq" id="XP_013389479.1">
    <property type="nucleotide sequence ID" value="XM_013534025.1"/>
</dbReference>
<reference evidence="3" key="1">
    <citation type="submission" date="2025-08" db="UniProtKB">
        <authorList>
            <consortium name="RefSeq"/>
        </authorList>
    </citation>
    <scope>IDENTIFICATION</scope>
    <source>
        <tissue evidence="3">Gonads</tissue>
    </source>
</reference>
<sequence>MTCGANALCIDLETSEISHTRECPVETGYKCVCNHGYAGDGVTCLKMCGANATCINTGNCERGPSDHCNEDLGFKCVCNHGYEGDGVVCISKFYKFLTLLGGSEISYSGSTGLYLKYYLSVRHGSQTFIYLSIPSCLPI</sequence>
<dbReference type="Gene3D" id="2.10.25.10">
    <property type="entry name" value="Laminin"/>
    <property type="match status" value="2"/>
</dbReference>